<dbReference type="GO" id="GO:0016020">
    <property type="term" value="C:membrane"/>
    <property type="evidence" value="ECO:0007669"/>
    <property type="project" value="UniProtKB-SubCell"/>
</dbReference>
<evidence type="ECO:0000313" key="4">
    <source>
        <dbReference type="EMBL" id="KAK6926886.1"/>
    </source>
</evidence>
<evidence type="ECO:0000256" key="1">
    <source>
        <dbReference type="ARBA" id="ARBA00004167"/>
    </source>
</evidence>
<evidence type="ECO:0000259" key="3">
    <source>
        <dbReference type="Pfam" id="PF12819"/>
    </source>
</evidence>
<keyword evidence="2" id="KW-0732">Signal</keyword>
<sequence length="134" mass="14960">MSIAFLFLLLILYASLASATGAFLSIDYGASTSSQDTEQGTKVVLRESFYYGNYDSESSPPTFDLHFDGNYWDTIVTSHDEASYMYRETTYVVKGNSISVCVAQTYANQFPFISALEIRSLVPTMYSKIDPVFS</sequence>
<dbReference type="PANTHER" id="PTHR45631:SF44">
    <property type="entry name" value="CARBOHYDRATE-BINDING PROTEIN OF THE ER PROTEIN"/>
    <property type="match status" value="1"/>
</dbReference>
<dbReference type="Pfam" id="PF12819">
    <property type="entry name" value="Malectin_like"/>
    <property type="match status" value="1"/>
</dbReference>
<dbReference type="EMBL" id="JBAMMX010000015">
    <property type="protein sequence ID" value="KAK6926886.1"/>
    <property type="molecule type" value="Genomic_DNA"/>
</dbReference>
<comment type="caution">
    <text evidence="4">The sequence shown here is derived from an EMBL/GenBank/DDBJ whole genome shotgun (WGS) entry which is preliminary data.</text>
</comment>
<reference evidence="4 5" key="1">
    <citation type="submission" date="2023-12" db="EMBL/GenBank/DDBJ databases">
        <title>A high-quality genome assembly for Dillenia turbinata (Dilleniales).</title>
        <authorList>
            <person name="Chanderbali A."/>
        </authorList>
    </citation>
    <scope>NUCLEOTIDE SEQUENCE [LARGE SCALE GENOMIC DNA]</scope>
    <source>
        <strain evidence="4">LSX21</strain>
        <tissue evidence="4">Leaf</tissue>
    </source>
</reference>
<dbReference type="Proteomes" id="UP001370490">
    <property type="component" value="Unassembled WGS sequence"/>
</dbReference>
<proteinExistence type="predicted"/>
<dbReference type="PANTHER" id="PTHR45631">
    <property type="entry name" value="OS07G0107800 PROTEIN-RELATED"/>
    <property type="match status" value="1"/>
</dbReference>
<evidence type="ECO:0000313" key="5">
    <source>
        <dbReference type="Proteomes" id="UP001370490"/>
    </source>
</evidence>
<gene>
    <name evidence="4" type="ORF">RJ641_008605</name>
</gene>
<feature type="domain" description="Malectin-like" evidence="3">
    <location>
        <begin position="37"/>
        <end position="127"/>
    </location>
</feature>
<dbReference type="InterPro" id="IPR024788">
    <property type="entry name" value="Malectin-like_Carb-bd_dom"/>
</dbReference>
<name>A0AAN8VB83_9MAGN</name>
<evidence type="ECO:0000256" key="2">
    <source>
        <dbReference type="SAM" id="SignalP"/>
    </source>
</evidence>
<feature type="signal peptide" evidence="2">
    <location>
        <begin position="1"/>
        <end position="19"/>
    </location>
</feature>
<keyword evidence="5" id="KW-1185">Reference proteome</keyword>
<accession>A0AAN8VB83</accession>
<dbReference type="AlphaFoldDB" id="A0AAN8VB83"/>
<comment type="subcellular location">
    <subcellularLocation>
        <location evidence="1">Membrane</location>
        <topology evidence="1">Single-pass membrane protein</topology>
    </subcellularLocation>
</comment>
<feature type="chain" id="PRO_5043009208" evidence="2">
    <location>
        <begin position="20"/>
        <end position="134"/>
    </location>
</feature>
<protein>
    <submittedName>
        <fullName evidence="4">Malectin-like domain</fullName>
    </submittedName>
</protein>
<organism evidence="4 5">
    <name type="scientific">Dillenia turbinata</name>
    <dbReference type="NCBI Taxonomy" id="194707"/>
    <lineage>
        <taxon>Eukaryota</taxon>
        <taxon>Viridiplantae</taxon>
        <taxon>Streptophyta</taxon>
        <taxon>Embryophyta</taxon>
        <taxon>Tracheophyta</taxon>
        <taxon>Spermatophyta</taxon>
        <taxon>Magnoliopsida</taxon>
        <taxon>eudicotyledons</taxon>
        <taxon>Gunneridae</taxon>
        <taxon>Pentapetalae</taxon>
        <taxon>Dilleniales</taxon>
        <taxon>Dilleniaceae</taxon>
        <taxon>Dillenia</taxon>
    </lineage>
</organism>